<dbReference type="GO" id="GO:0003677">
    <property type="term" value="F:DNA binding"/>
    <property type="evidence" value="ECO:0007669"/>
    <property type="project" value="UniProtKB-KW"/>
</dbReference>
<evidence type="ECO:0000256" key="1">
    <source>
        <dbReference type="ARBA" id="ARBA00023015"/>
    </source>
</evidence>
<evidence type="ECO:0000256" key="2">
    <source>
        <dbReference type="ARBA" id="ARBA00023125"/>
    </source>
</evidence>
<dbReference type="InterPro" id="IPR036390">
    <property type="entry name" value="WH_DNA-bd_sf"/>
</dbReference>
<name>A0A4Y5YM77_9MICO</name>
<keyword evidence="1" id="KW-0805">Transcription regulation</keyword>
<accession>A0A4Y5YM77</accession>
<organism evidence="5 6">
    <name type="scientific">Microbacterium foliorum</name>
    <dbReference type="NCBI Taxonomy" id="104336"/>
    <lineage>
        <taxon>Bacteria</taxon>
        <taxon>Bacillati</taxon>
        <taxon>Actinomycetota</taxon>
        <taxon>Actinomycetes</taxon>
        <taxon>Micrococcales</taxon>
        <taxon>Microbacteriaceae</taxon>
        <taxon>Microbacterium</taxon>
    </lineage>
</organism>
<dbReference type="PANTHER" id="PTHR33204">
    <property type="entry name" value="TRANSCRIPTIONAL REGULATOR, MARR FAMILY"/>
    <property type="match status" value="1"/>
</dbReference>
<dbReference type="AlphaFoldDB" id="A0A4Y5YM77"/>
<dbReference type="InterPro" id="IPR002577">
    <property type="entry name" value="HTH_HxlR"/>
</dbReference>
<evidence type="ECO:0000313" key="6">
    <source>
        <dbReference type="Proteomes" id="UP000316125"/>
    </source>
</evidence>
<feature type="domain" description="HTH hxlR-type" evidence="4">
    <location>
        <begin position="12"/>
        <end position="110"/>
    </location>
</feature>
<dbReference type="Pfam" id="PF01638">
    <property type="entry name" value="HxlR"/>
    <property type="match status" value="1"/>
</dbReference>
<reference evidence="5 6" key="1">
    <citation type="submission" date="2019-06" db="EMBL/GenBank/DDBJ databases">
        <title>Complete genome of Microbacterium foliorum M2.</title>
        <authorList>
            <person name="Cao G."/>
        </authorList>
    </citation>
    <scope>NUCLEOTIDE SEQUENCE [LARGE SCALE GENOMIC DNA]</scope>
    <source>
        <strain evidence="5 6">M2</strain>
    </source>
</reference>
<evidence type="ECO:0000256" key="3">
    <source>
        <dbReference type="ARBA" id="ARBA00023163"/>
    </source>
</evidence>
<dbReference type="PANTHER" id="PTHR33204:SF29">
    <property type="entry name" value="TRANSCRIPTIONAL REGULATOR"/>
    <property type="match status" value="1"/>
</dbReference>
<sequence>MAAIFSGSRYSCGLDAAVSVVGGKWKPLILWQLHAAPKRHGVLRRSMAGISEKVLTQQLRELEAHGIVRREVFAEVPPRVEYSLTELGQSLNEALRALGDWGEEHADHILTLSDTV</sequence>
<evidence type="ECO:0000259" key="4">
    <source>
        <dbReference type="PROSITE" id="PS51118"/>
    </source>
</evidence>
<protein>
    <submittedName>
        <fullName evidence="5">Helix-turn-helix transcriptional regulator</fullName>
    </submittedName>
</protein>
<dbReference type="PROSITE" id="PS51118">
    <property type="entry name" value="HTH_HXLR"/>
    <property type="match status" value="1"/>
</dbReference>
<dbReference type="OrthoDB" id="370168at2"/>
<dbReference type="Proteomes" id="UP000316125">
    <property type="component" value="Chromosome"/>
</dbReference>
<evidence type="ECO:0000313" key="5">
    <source>
        <dbReference type="EMBL" id="QDE33931.1"/>
    </source>
</evidence>
<dbReference type="InterPro" id="IPR036388">
    <property type="entry name" value="WH-like_DNA-bd_sf"/>
</dbReference>
<keyword evidence="3" id="KW-0804">Transcription</keyword>
<keyword evidence="2" id="KW-0238">DNA-binding</keyword>
<gene>
    <name evidence="5" type="ORF">FIV50_03500</name>
</gene>
<dbReference type="Gene3D" id="1.10.10.10">
    <property type="entry name" value="Winged helix-like DNA-binding domain superfamily/Winged helix DNA-binding domain"/>
    <property type="match status" value="1"/>
</dbReference>
<proteinExistence type="predicted"/>
<dbReference type="EMBL" id="CP041040">
    <property type="protein sequence ID" value="QDE33931.1"/>
    <property type="molecule type" value="Genomic_DNA"/>
</dbReference>
<dbReference type="SUPFAM" id="SSF46785">
    <property type="entry name" value="Winged helix' DNA-binding domain"/>
    <property type="match status" value="1"/>
</dbReference>